<organism evidence="4 5">
    <name type="scientific">Halobacillus alkaliphilus</name>
    <dbReference type="NCBI Taxonomy" id="396056"/>
    <lineage>
        <taxon>Bacteria</taxon>
        <taxon>Bacillati</taxon>
        <taxon>Bacillota</taxon>
        <taxon>Bacilli</taxon>
        <taxon>Bacillales</taxon>
        <taxon>Bacillaceae</taxon>
        <taxon>Halobacillus</taxon>
    </lineage>
</organism>
<keyword evidence="4" id="KW-0282">Flagellum</keyword>
<proteinExistence type="predicted"/>
<dbReference type="Pfam" id="PF02120">
    <property type="entry name" value="Flg_hook"/>
    <property type="match status" value="1"/>
</dbReference>
<keyword evidence="1" id="KW-0175">Coiled coil</keyword>
<keyword evidence="4" id="KW-0966">Cell projection</keyword>
<dbReference type="Gene3D" id="3.30.750.140">
    <property type="match status" value="1"/>
</dbReference>
<name>A0A1I2KVA5_9BACI</name>
<sequence length="500" mass="57460">MNLVHQLFSTAGSRPLLLFNSSTEGKNTKGSFQNLLSTLQENRESLNGADKTDIGPIDEMIQKLRNQLNELFTELKSYQQERDQGNGQELKQLEQLAELQIQFETDVIMPSDLNILTSFESALKMLQGVIKTGEAEGDNSKEETSMVEDQKVLDLFQTINQTINLIQKVLKGTEEQKKKMSNNTQFFATPISSNMTQLEKSRLFNNFEQKEIDLQKLWIKFRQNIHSLENYNRGAHSRANGYSTRVLVIKDVIQSISQISNQVPEEKWTSMLSKLTEQGTEFENKLFRGLWHTYQNRQTVPPGYQRLSPINGKEMGKWISQYIEKHTDHSGTSISSLQTMPISRVEQHVIQVHQNQSSSSVPNQFMKELERILQSSRWFTSKPGSMEMQLRLKPNNLGEMMVKFAQINGELTVKIIASSQAAKEMLESNMGQLRHMFSPQQVVVEKNEGLSDQQSFYSFDEEQDGHEEQKDKQSNQVNSNSEDKSEDEMSFYDILMNEKV</sequence>
<evidence type="ECO:0000313" key="4">
    <source>
        <dbReference type="EMBL" id="SFF70503.1"/>
    </source>
</evidence>
<feature type="coiled-coil region" evidence="1">
    <location>
        <begin position="61"/>
        <end position="88"/>
    </location>
</feature>
<keyword evidence="4" id="KW-0969">Cilium</keyword>
<evidence type="ECO:0000313" key="5">
    <source>
        <dbReference type="Proteomes" id="UP000198897"/>
    </source>
</evidence>
<dbReference type="AlphaFoldDB" id="A0A1I2KVA5"/>
<dbReference type="CDD" id="cd17470">
    <property type="entry name" value="T3SS_Flik_C"/>
    <property type="match status" value="1"/>
</dbReference>
<protein>
    <submittedName>
        <fullName evidence="4">Flagellar hook-length control protein FliK</fullName>
    </submittedName>
</protein>
<feature type="region of interest" description="Disordered" evidence="2">
    <location>
        <begin position="453"/>
        <end position="500"/>
    </location>
</feature>
<dbReference type="InterPro" id="IPR021136">
    <property type="entry name" value="Flagellar_hook_control-like_C"/>
</dbReference>
<dbReference type="EMBL" id="FOOG01000006">
    <property type="protein sequence ID" value="SFF70503.1"/>
    <property type="molecule type" value="Genomic_DNA"/>
</dbReference>
<dbReference type="RefSeq" id="WP_089750901.1">
    <property type="nucleotide sequence ID" value="NZ_FOOG01000006.1"/>
</dbReference>
<evidence type="ECO:0000256" key="2">
    <source>
        <dbReference type="SAM" id="MobiDB-lite"/>
    </source>
</evidence>
<dbReference type="OrthoDB" id="2968951at2"/>
<feature type="domain" description="Flagellar hook-length control protein-like C-terminal" evidence="3">
    <location>
        <begin position="380"/>
        <end position="445"/>
    </location>
</feature>
<dbReference type="InterPro" id="IPR038610">
    <property type="entry name" value="FliK-like_C_sf"/>
</dbReference>
<dbReference type="Proteomes" id="UP000198897">
    <property type="component" value="Unassembled WGS sequence"/>
</dbReference>
<keyword evidence="5" id="KW-1185">Reference proteome</keyword>
<reference evidence="5" key="1">
    <citation type="submission" date="2016-10" db="EMBL/GenBank/DDBJ databases">
        <authorList>
            <person name="Varghese N."/>
            <person name="Submissions S."/>
        </authorList>
    </citation>
    <scope>NUCLEOTIDE SEQUENCE [LARGE SCALE GENOMIC DNA]</scope>
    <source>
        <strain evidence="5">FP5</strain>
    </source>
</reference>
<evidence type="ECO:0000259" key="3">
    <source>
        <dbReference type="Pfam" id="PF02120"/>
    </source>
</evidence>
<evidence type="ECO:0000256" key="1">
    <source>
        <dbReference type="SAM" id="Coils"/>
    </source>
</evidence>
<gene>
    <name evidence="4" type="ORF">SAMN05216353_10653</name>
</gene>
<accession>A0A1I2KVA5</accession>